<dbReference type="GO" id="GO:0003743">
    <property type="term" value="F:translation initiation factor activity"/>
    <property type="evidence" value="ECO:0007669"/>
    <property type="project" value="UniProtKB-KW"/>
</dbReference>
<evidence type="ECO:0000256" key="1">
    <source>
        <dbReference type="ARBA" id="ARBA00004123"/>
    </source>
</evidence>
<dbReference type="EMBL" id="NEVH01009765">
    <property type="protein sequence ID" value="PNF32864.1"/>
    <property type="molecule type" value="Genomic_DNA"/>
</dbReference>
<feature type="compositionally biased region" description="Polar residues" evidence="7">
    <location>
        <begin position="107"/>
        <end position="131"/>
    </location>
</feature>
<dbReference type="GO" id="GO:0017025">
    <property type="term" value="F:TBP-class protein binding"/>
    <property type="evidence" value="ECO:0007669"/>
    <property type="project" value="TreeGrafter"/>
</dbReference>
<keyword evidence="10" id="KW-1185">Reference proteome</keyword>
<dbReference type="GO" id="GO:0000124">
    <property type="term" value="C:SAGA complex"/>
    <property type="evidence" value="ECO:0007669"/>
    <property type="project" value="InterPro"/>
</dbReference>
<evidence type="ECO:0000256" key="5">
    <source>
        <dbReference type="ARBA" id="ARBA00023163"/>
    </source>
</evidence>
<comment type="subcellular location">
    <subcellularLocation>
        <location evidence="1">Nucleus</location>
    </subcellularLocation>
</comment>
<feature type="region of interest" description="Disordered" evidence="7">
    <location>
        <begin position="105"/>
        <end position="143"/>
    </location>
</feature>
<feature type="compositionally biased region" description="Low complexity" evidence="7">
    <location>
        <begin position="132"/>
        <end position="142"/>
    </location>
</feature>
<dbReference type="GO" id="GO:0046982">
    <property type="term" value="F:protein heterodimerization activity"/>
    <property type="evidence" value="ECO:0007669"/>
    <property type="project" value="InterPro"/>
</dbReference>
<dbReference type="STRING" id="105785.A0A2J7QWA7"/>
<comment type="similarity">
    <text evidence="2">Belongs to the TAF12 family.</text>
</comment>
<protein>
    <recommendedName>
        <fullName evidence="3">Transcription initiation factor TFIID subunit 12</fullName>
    </recommendedName>
</protein>
<keyword evidence="4" id="KW-0805">Transcription regulation</keyword>
<evidence type="ECO:0000259" key="8">
    <source>
        <dbReference type="Pfam" id="PF03847"/>
    </source>
</evidence>
<dbReference type="InParanoid" id="A0A2J7QWA7"/>
<evidence type="ECO:0000313" key="9">
    <source>
        <dbReference type="EMBL" id="PNF32866.1"/>
    </source>
</evidence>
<dbReference type="OrthoDB" id="2193432at2759"/>
<organism evidence="9 10">
    <name type="scientific">Cryptotermes secundus</name>
    <dbReference type="NCBI Taxonomy" id="105785"/>
    <lineage>
        <taxon>Eukaryota</taxon>
        <taxon>Metazoa</taxon>
        <taxon>Ecdysozoa</taxon>
        <taxon>Arthropoda</taxon>
        <taxon>Hexapoda</taxon>
        <taxon>Insecta</taxon>
        <taxon>Pterygota</taxon>
        <taxon>Neoptera</taxon>
        <taxon>Polyneoptera</taxon>
        <taxon>Dictyoptera</taxon>
        <taxon>Blattodea</taxon>
        <taxon>Blattoidea</taxon>
        <taxon>Termitoidae</taxon>
        <taxon>Kalotermitidae</taxon>
        <taxon>Cryptotermitinae</taxon>
        <taxon>Cryptotermes</taxon>
    </lineage>
</organism>
<dbReference type="AlphaFoldDB" id="A0A2J7QWA7"/>
<accession>A0A2J7QWA7</accession>
<dbReference type="FunCoup" id="A0A2J7QWA7">
    <property type="interactions" value="1311"/>
</dbReference>
<dbReference type="InterPro" id="IPR037794">
    <property type="entry name" value="TAF12"/>
</dbReference>
<keyword evidence="9" id="KW-0396">Initiation factor</keyword>
<evidence type="ECO:0000256" key="6">
    <source>
        <dbReference type="ARBA" id="ARBA00023242"/>
    </source>
</evidence>
<dbReference type="SUPFAM" id="SSF47113">
    <property type="entry name" value="Histone-fold"/>
    <property type="match status" value="1"/>
</dbReference>
<evidence type="ECO:0000256" key="2">
    <source>
        <dbReference type="ARBA" id="ARBA00007530"/>
    </source>
</evidence>
<feature type="domain" description="Transcription initiation factor TFIID subunit 12" evidence="8">
    <location>
        <begin position="155"/>
        <end position="221"/>
    </location>
</feature>
<evidence type="ECO:0000256" key="3">
    <source>
        <dbReference type="ARBA" id="ARBA00017484"/>
    </source>
</evidence>
<dbReference type="Pfam" id="PF03847">
    <property type="entry name" value="TFIID_20kDa"/>
    <property type="match status" value="1"/>
</dbReference>
<dbReference type="InterPro" id="IPR009072">
    <property type="entry name" value="Histone-fold"/>
</dbReference>
<dbReference type="GO" id="GO:0005669">
    <property type="term" value="C:transcription factor TFIID complex"/>
    <property type="evidence" value="ECO:0007669"/>
    <property type="project" value="InterPro"/>
</dbReference>
<dbReference type="FunFam" id="1.10.20.10:FF:000011">
    <property type="entry name" value="Transcription initiation factor TFIID subunit 12"/>
    <property type="match status" value="1"/>
</dbReference>
<dbReference type="Proteomes" id="UP000235965">
    <property type="component" value="Unassembled WGS sequence"/>
</dbReference>
<keyword evidence="9" id="KW-0648">Protein biosynthesis</keyword>
<evidence type="ECO:0000313" key="10">
    <source>
        <dbReference type="Proteomes" id="UP000235965"/>
    </source>
</evidence>
<evidence type="ECO:0000256" key="7">
    <source>
        <dbReference type="SAM" id="MobiDB-lite"/>
    </source>
</evidence>
<dbReference type="GO" id="GO:0003677">
    <property type="term" value="F:DNA binding"/>
    <property type="evidence" value="ECO:0007669"/>
    <property type="project" value="TreeGrafter"/>
</dbReference>
<gene>
    <name evidence="9" type="primary">Taf12_2</name>
    <name evidence="9" type="ORF">B7P43_G01855</name>
</gene>
<comment type="caution">
    <text evidence="9">The sequence shown here is derived from an EMBL/GenBank/DDBJ whole genome shotgun (WGS) entry which is preliminary data.</text>
</comment>
<dbReference type="InterPro" id="IPR003228">
    <property type="entry name" value="TFIID_TAF12_dom"/>
</dbReference>
<dbReference type="EMBL" id="NEVH01009765">
    <property type="protein sequence ID" value="PNF32866.1"/>
    <property type="molecule type" value="Genomic_DNA"/>
</dbReference>
<proteinExistence type="inferred from homology"/>
<dbReference type="PANTHER" id="PTHR12264">
    <property type="entry name" value="TRANSCRIPTION INITIATION FACTOR TFIID SUBUNIT 12"/>
    <property type="match status" value="1"/>
</dbReference>
<dbReference type="Gene3D" id="1.10.20.10">
    <property type="entry name" value="Histone, subunit A"/>
    <property type="match status" value="1"/>
</dbReference>
<dbReference type="PANTHER" id="PTHR12264:SF21">
    <property type="entry name" value="TRANSCRIPTION INITIATION FACTOR TFIID SUBUNIT 12"/>
    <property type="match status" value="1"/>
</dbReference>
<evidence type="ECO:0000256" key="4">
    <source>
        <dbReference type="ARBA" id="ARBA00023015"/>
    </source>
</evidence>
<reference evidence="9 10" key="1">
    <citation type="submission" date="2017-12" db="EMBL/GenBank/DDBJ databases">
        <title>Hemimetabolous genomes reveal molecular basis of termite eusociality.</title>
        <authorList>
            <person name="Harrison M.C."/>
            <person name="Jongepier E."/>
            <person name="Robertson H.M."/>
            <person name="Arning N."/>
            <person name="Bitard-Feildel T."/>
            <person name="Chao H."/>
            <person name="Childers C.P."/>
            <person name="Dinh H."/>
            <person name="Doddapaneni H."/>
            <person name="Dugan S."/>
            <person name="Gowin J."/>
            <person name="Greiner C."/>
            <person name="Han Y."/>
            <person name="Hu H."/>
            <person name="Hughes D.S.T."/>
            <person name="Huylmans A.-K."/>
            <person name="Kemena C."/>
            <person name="Kremer L.P.M."/>
            <person name="Lee S.L."/>
            <person name="Lopez-Ezquerra A."/>
            <person name="Mallet L."/>
            <person name="Monroy-Kuhn J.M."/>
            <person name="Moser A."/>
            <person name="Murali S.C."/>
            <person name="Muzny D.M."/>
            <person name="Otani S."/>
            <person name="Piulachs M.-D."/>
            <person name="Poelchau M."/>
            <person name="Qu J."/>
            <person name="Schaub F."/>
            <person name="Wada-Katsumata A."/>
            <person name="Worley K.C."/>
            <person name="Xie Q."/>
            <person name="Ylla G."/>
            <person name="Poulsen M."/>
            <person name="Gibbs R.A."/>
            <person name="Schal C."/>
            <person name="Richards S."/>
            <person name="Belles X."/>
            <person name="Korb J."/>
            <person name="Bornberg-Bauer E."/>
        </authorList>
    </citation>
    <scope>NUCLEOTIDE SEQUENCE [LARGE SCALE GENOMIC DNA]</scope>
    <source>
        <tissue evidence="9">Whole body</tissue>
    </source>
</reference>
<keyword evidence="5" id="KW-0804">Transcription</keyword>
<dbReference type="CDD" id="cd07981">
    <property type="entry name" value="HFD_TAF12"/>
    <property type="match status" value="1"/>
</dbReference>
<sequence>MATNIGGNLGQPQIAVTTIGNMQAGTGAAVTMPGHLPQQPPAQQQTVGTGINTPMEVESAVQSSVVSSAQVSGSSTAGLGNLQSVVGSGMGNAVTTSSVVTMSSHSPLTTALQSGNTNTQPSTNTIGTQVKSSSTTATSSTTVVPHEVQAQILTRPRLQDLVREVDPTEQLDEEAEELLLQLADDFVESTVGAACLLAKHRRASTVDVKDVQLHLERNWNMWIPGFGTDELRPYKRAAVTEAHKQRLALIRKALKKY</sequence>
<dbReference type="GO" id="GO:0051123">
    <property type="term" value="P:RNA polymerase II preinitiation complex assembly"/>
    <property type="evidence" value="ECO:0007669"/>
    <property type="project" value="TreeGrafter"/>
</dbReference>
<name>A0A2J7QWA7_9NEOP</name>
<keyword evidence="6" id="KW-0539">Nucleus</keyword>